<dbReference type="InterPro" id="IPR036423">
    <property type="entry name" value="SOD-like_Cu/Zn_dom_sf"/>
</dbReference>
<sequence length="67" mass="6979">MIATGTCFMKGNEAQQDSGNSVRGTVTFKWDVTENEDDLGKGENEDSVATGNAGNGLAWGVIGIANK</sequence>
<dbReference type="OrthoDB" id="2015551at2759"/>
<dbReference type="Gene3D" id="2.60.40.200">
    <property type="entry name" value="Superoxide dismutase, copper/zinc binding domain"/>
    <property type="match status" value="1"/>
</dbReference>
<evidence type="ECO:0000256" key="1">
    <source>
        <dbReference type="SAM" id="MobiDB-lite"/>
    </source>
</evidence>
<evidence type="ECO:0000313" key="2">
    <source>
        <dbReference type="EMBL" id="GCB60272.1"/>
    </source>
</evidence>
<dbReference type="SUPFAM" id="SSF49329">
    <property type="entry name" value="Cu,Zn superoxide dismutase-like"/>
    <property type="match status" value="1"/>
</dbReference>
<keyword evidence="3" id="KW-1185">Reference proteome</keyword>
<protein>
    <submittedName>
        <fullName evidence="2">Uncharacterized protein</fullName>
    </submittedName>
</protein>
<dbReference type="GO" id="GO:0046872">
    <property type="term" value="F:metal ion binding"/>
    <property type="evidence" value="ECO:0007669"/>
    <property type="project" value="InterPro"/>
</dbReference>
<dbReference type="GO" id="GO:0006801">
    <property type="term" value="P:superoxide metabolic process"/>
    <property type="evidence" value="ECO:0007669"/>
    <property type="project" value="InterPro"/>
</dbReference>
<dbReference type="EMBL" id="BFAA01006223">
    <property type="protein sequence ID" value="GCB60272.1"/>
    <property type="molecule type" value="Genomic_DNA"/>
</dbReference>
<feature type="region of interest" description="Disordered" evidence="1">
    <location>
        <begin position="34"/>
        <end position="53"/>
    </location>
</feature>
<dbReference type="AlphaFoldDB" id="A0A401NHC2"/>
<comment type="caution">
    <text evidence="2">The sequence shown here is derived from an EMBL/GenBank/DDBJ whole genome shotgun (WGS) entry which is preliminary data.</text>
</comment>
<gene>
    <name evidence="2" type="ORF">scyTo_0012708</name>
</gene>
<proteinExistence type="predicted"/>
<dbReference type="Proteomes" id="UP000288216">
    <property type="component" value="Unassembled WGS sequence"/>
</dbReference>
<accession>A0A401NHC2</accession>
<name>A0A401NHC2_SCYTO</name>
<reference evidence="2 3" key="1">
    <citation type="journal article" date="2018" name="Nat. Ecol. Evol.">
        <title>Shark genomes provide insights into elasmobranch evolution and the origin of vertebrates.</title>
        <authorList>
            <person name="Hara Y"/>
            <person name="Yamaguchi K"/>
            <person name="Onimaru K"/>
            <person name="Kadota M"/>
            <person name="Koyanagi M"/>
            <person name="Keeley SD"/>
            <person name="Tatsumi K"/>
            <person name="Tanaka K"/>
            <person name="Motone F"/>
            <person name="Kageyama Y"/>
            <person name="Nozu R"/>
            <person name="Adachi N"/>
            <person name="Nishimura O"/>
            <person name="Nakagawa R"/>
            <person name="Tanegashima C"/>
            <person name="Kiyatake I"/>
            <person name="Matsumoto R"/>
            <person name="Murakumo K"/>
            <person name="Nishida K"/>
            <person name="Terakita A"/>
            <person name="Kuratani S"/>
            <person name="Sato K"/>
            <person name="Hyodo S Kuraku.S."/>
        </authorList>
    </citation>
    <scope>NUCLEOTIDE SEQUENCE [LARGE SCALE GENOMIC DNA]</scope>
</reference>
<organism evidence="2 3">
    <name type="scientific">Scyliorhinus torazame</name>
    <name type="common">Cloudy catshark</name>
    <name type="synonym">Catulus torazame</name>
    <dbReference type="NCBI Taxonomy" id="75743"/>
    <lineage>
        <taxon>Eukaryota</taxon>
        <taxon>Metazoa</taxon>
        <taxon>Chordata</taxon>
        <taxon>Craniata</taxon>
        <taxon>Vertebrata</taxon>
        <taxon>Chondrichthyes</taxon>
        <taxon>Elasmobranchii</taxon>
        <taxon>Galeomorphii</taxon>
        <taxon>Galeoidea</taxon>
        <taxon>Carcharhiniformes</taxon>
        <taxon>Scyliorhinidae</taxon>
        <taxon>Scyliorhinus</taxon>
    </lineage>
</organism>
<evidence type="ECO:0000313" key="3">
    <source>
        <dbReference type="Proteomes" id="UP000288216"/>
    </source>
</evidence>